<evidence type="ECO:0000313" key="4">
    <source>
        <dbReference type="Proteomes" id="UP000288716"/>
    </source>
</evidence>
<dbReference type="STRING" id="299467.A0A443RTC6"/>
<gene>
    <name evidence="3" type="ORF">B4U80_06324</name>
</gene>
<dbReference type="EMBL" id="NCKV01038969">
    <property type="protein sequence ID" value="RWS18480.1"/>
    <property type="molecule type" value="Genomic_DNA"/>
</dbReference>
<dbReference type="VEuPathDB" id="VectorBase:LDEU013560"/>
<evidence type="ECO:0000256" key="1">
    <source>
        <dbReference type="SAM" id="SignalP"/>
    </source>
</evidence>
<dbReference type="InterPro" id="IPR029260">
    <property type="entry name" value="DSPn"/>
</dbReference>
<reference evidence="3 4" key="1">
    <citation type="journal article" date="2018" name="Gigascience">
        <title>Genomes of trombidid mites reveal novel predicted allergens and laterally-transferred genes associated with secondary metabolism.</title>
        <authorList>
            <person name="Dong X."/>
            <person name="Chaisiri K."/>
            <person name="Xia D."/>
            <person name="Armstrong S.D."/>
            <person name="Fang Y."/>
            <person name="Donnelly M.J."/>
            <person name="Kadowaki T."/>
            <person name="McGarry J.W."/>
            <person name="Darby A.C."/>
            <person name="Makepeace B.L."/>
        </authorList>
    </citation>
    <scope>NUCLEOTIDE SEQUENCE [LARGE SCALE GENOMIC DNA]</scope>
    <source>
        <strain evidence="3">UoL-UT</strain>
    </source>
</reference>
<dbReference type="SUPFAM" id="SSF52799">
    <property type="entry name" value="(Phosphotyrosine protein) phosphatases II"/>
    <property type="match status" value="1"/>
</dbReference>
<accession>A0A443RTC6</accession>
<dbReference type="Pfam" id="PF14671">
    <property type="entry name" value="DSPn"/>
    <property type="match status" value="1"/>
</dbReference>
<dbReference type="AlphaFoldDB" id="A0A443RTC6"/>
<organism evidence="3 4">
    <name type="scientific">Leptotrombidium deliense</name>
    <dbReference type="NCBI Taxonomy" id="299467"/>
    <lineage>
        <taxon>Eukaryota</taxon>
        <taxon>Metazoa</taxon>
        <taxon>Ecdysozoa</taxon>
        <taxon>Arthropoda</taxon>
        <taxon>Chelicerata</taxon>
        <taxon>Arachnida</taxon>
        <taxon>Acari</taxon>
        <taxon>Acariformes</taxon>
        <taxon>Trombidiformes</taxon>
        <taxon>Prostigmata</taxon>
        <taxon>Anystina</taxon>
        <taxon>Parasitengona</taxon>
        <taxon>Trombiculoidea</taxon>
        <taxon>Trombiculidae</taxon>
        <taxon>Leptotrombidium</taxon>
    </lineage>
</organism>
<dbReference type="Gene3D" id="3.90.190.10">
    <property type="entry name" value="Protein tyrosine phosphatase superfamily"/>
    <property type="match status" value="1"/>
</dbReference>
<sequence>MYTWTSLIAFFAILYRRANSRSNENHSSLDNKIEYENFQADFRPLIIKNKKLKPITMIRKKIIHFTGYDQRKQASAAFLVGCYMIM</sequence>
<feature type="chain" id="PRO_5019177627" evidence="1">
    <location>
        <begin position="21"/>
        <end position="86"/>
    </location>
</feature>
<keyword evidence="4" id="KW-1185">Reference proteome</keyword>
<comment type="caution">
    <text evidence="3">The sequence shown here is derived from an EMBL/GenBank/DDBJ whole genome shotgun (WGS) entry which is preliminary data.</text>
</comment>
<proteinExistence type="predicted"/>
<feature type="domain" description="Dual specificity/tyrosine protein phosphatase N-terminal" evidence="2">
    <location>
        <begin position="10"/>
        <end position="86"/>
    </location>
</feature>
<feature type="signal peptide" evidence="1">
    <location>
        <begin position="1"/>
        <end position="20"/>
    </location>
</feature>
<keyword evidence="1" id="KW-0732">Signal</keyword>
<dbReference type="Proteomes" id="UP000288716">
    <property type="component" value="Unassembled WGS sequence"/>
</dbReference>
<dbReference type="InterPro" id="IPR029021">
    <property type="entry name" value="Prot-tyrosine_phosphatase-like"/>
</dbReference>
<name>A0A443RTC6_9ACAR</name>
<evidence type="ECO:0000313" key="3">
    <source>
        <dbReference type="EMBL" id="RWS18480.1"/>
    </source>
</evidence>
<dbReference type="OrthoDB" id="9230378at2759"/>
<protein>
    <submittedName>
        <fullName evidence="3">Dual specificity protein phosphatase CDC14B-like isoform X3</fullName>
    </submittedName>
</protein>
<evidence type="ECO:0000259" key="2">
    <source>
        <dbReference type="Pfam" id="PF14671"/>
    </source>
</evidence>